<evidence type="ECO:0000313" key="9">
    <source>
        <dbReference type="WBParaSite" id="jg7547"/>
    </source>
</evidence>
<name>A0A915EPG5_9BILA</name>
<dbReference type="InterPro" id="IPR046439">
    <property type="entry name" value="ZF_RZ_dom"/>
</dbReference>
<dbReference type="Pfam" id="PF20173">
    <property type="entry name" value="ZnF_RZ-type"/>
    <property type="match status" value="1"/>
</dbReference>
<organism evidence="8 9">
    <name type="scientific">Ditylenchus dipsaci</name>
    <dbReference type="NCBI Taxonomy" id="166011"/>
    <lineage>
        <taxon>Eukaryota</taxon>
        <taxon>Metazoa</taxon>
        <taxon>Ecdysozoa</taxon>
        <taxon>Nematoda</taxon>
        <taxon>Chromadorea</taxon>
        <taxon>Rhabditida</taxon>
        <taxon>Tylenchina</taxon>
        <taxon>Tylenchomorpha</taxon>
        <taxon>Sphaerularioidea</taxon>
        <taxon>Anguinidae</taxon>
        <taxon>Anguininae</taxon>
        <taxon>Ditylenchus</taxon>
    </lineage>
</organism>
<dbReference type="GO" id="GO:0008270">
    <property type="term" value="F:zinc ion binding"/>
    <property type="evidence" value="ECO:0007669"/>
    <property type="project" value="UniProtKB-KW"/>
</dbReference>
<protein>
    <submittedName>
        <fullName evidence="9">RZ-type domain-containing protein</fullName>
    </submittedName>
</protein>
<keyword evidence="4" id="KW-0863">Zinc-finger</keyword>
<dbReference type="GO" id="GO:0005737">
    <property type="term" value="C:cytoplasm"/>
    <property type="evidence" value="ECO:0007669"/>
    <property type="project" value="UniProtKB-SubCell"/>
</dbReference>
<keyword evidence="8" id="KW-1185">Reference proteome</keyword>
<keyword evidence="5" id="KW-0862">Zinc</keyword>
<evidence type="ECO:0000259" key="7">
    <source>
        <dbReference type="PROSITE" id="PS51981"/>
    </source>
</evidence>
<dbReference type="Proteomes" id="UP000887574">
    <property type="component" value="Unplaced"/>
</dbReference>
<sequence length="228" mass="25618">MIKHFIQLNKEPGYIRPASSQPNLSSILIKNKISHRDFKNMLLEEIVYLVNRLCEADDIKSISQLMLQQIGCETKRFGFLVNLTQYLVQVYKGSQTFESENNARLDQLLEGLNGNKSFEGENSEQLSSIFEGIRKSHPVSGFNLTEEERLQIIQSAGLDVTRWYKCRNGHIYGIGDCGQASQASRCPTCNESIGGVNHRLADNNQLALEMTAGVPPPAPVDPFMVLYH</sequence>
<dbReference type="PROSITE" id="PS51981">
    <property type="entry name" value="ZF_RZ"/>
    <property type="match status" value="1"/>
</dbReference>
<dbReference type="GO" id="GO:0002376">
    <property type="term" value="P:immune system process"/>
    <property type="evidence" value="ECO:0007669"/>
    <property type="project" value="UniProtKB-KW"/>
</dbReference>
<evidence type="ECO:0000256" key="5">
    <source>
        <dbReference type="ARBA" id="ARBA00022833"/>
    </source>
</evidence>
<comment type="subcellular location">
    <subcellularLocation>
        <location evidence="1">Cytoplasm</location>
    </subcellularLocation>
</comment>
<keyword evidence="2" id="KW-0963">Cytoplasm</keyword>
<keyword evidence="3" id="KW-0479">Metal-binding</keyword>
<evidence type="ECO:0000313" key="8">
    <source>
        <dbReference type="Proteomes" id="UP000887574"/>
    </source>
</evidence>
<evidence type="ECO:0000256" key="3">
    <source>
        <dbReference type="ARBA" id="ARBA00022723"/>
    </source>
</evidence>
<evidence type="ECO:0000256" key="6">
    <source>
        <dbReference type="ARBA" id="ARBA00022859"/>
    </source>
</evidence>
<proteinExistence type="predicted"/>
<accession>A0A915EPG5</accession>
<dbReference type="WBParaSite" id="jg7547">
    <property type="protein sequence ID" value="jg7547"/>
    <property type="gene ID" value="jg7547"/>
</dbReference>
<evidence type="ECO:0000256" key="2">
    <source>
        <dbReference type="ARBA" id="ARBA00022490"/>
    </source>
</evidence>
<dbReference type="AlphaFoldDB" id="A0A915EPG5"/>
<keyword evidence="6" id="KW-0391">Immunity</keyword>
<feature type="domain" description="RZ-type" evidence="7">
    <location>
        <begin position="144"/>
        <end position="213"/>
    </location>
</feature>
<evidence type="ECO:0000256" key="4">
    <source>
        <dbReference type="ARBA" id="ARBA00022771"/>
    </source>
</evidence>
<reference evidence="9" key="1">
    <citation type="submission" date="2022-11" db="UniProtKB">
        <authorList>
            <consortium name="WormBaseParasite"/>
        </authorList>
    </citation>
    <scope>IDENTIFICATION</scope>
</reference>
<evidence type="ECO:0000256" key="1">
    <source>
        <dbReference type="ARBA" id="ARBA00004496"/>
    </source>
</evidence>